<keyword evidence="3" id="KW-1185">Reference proteome</keyword>
<evidence type="ECO:0000256" key="1">
    <source>
        <dbReference type="SAM" id="MobiDB-lite"/>
    </source>
</evidence>
<reference evidence="2" key="1">
    <citation type="submission" date="2022-12" db="EMBL/GenBank/DDBJ databases">
        <authorList>
            <person name="Alioto T."/>
            <person name="Alioto T."/>
            <person name="Gomez Garrido J."/>
        </authorList>
    </citation>
    <scope>NUCLEOTIDE SEQUENCE</scope>
</reference>
<feature type="compositionally biased region" description="Basic and acidic residues" evidence="1">
    <location>
        <begin position="20"/>
        <end position="34"/>
    </location>
</feature>
<sequence>MERRGRWGGGDVAGRRRRGLERGKRDGDGGRVRRGRADVAVRCDVARRPPECVVSGAVRVFACLRRPCLPASLCLSPEGPQWAAETGGSETSC</sequence>
<feature type="region of interest" description="Disordered" evidence="1">
    <location>
        <begin position="1"/>
        <end position="34"/>
    </location>
</feature>
<proteinExistence type="predicted"/>
<dbReference type="EMBL" id="OX395133">
    <property type="protein sequence ID" value="CAI5780674.1"/>
    <property type="molecule type" value="Genomic_DNA"/>
</dbReference>
<dbReference type="Proteomes" id="UP001178461">
    <property type="component" value="Chromosome 8"/>
</dbReference>
<gene>
    <name evidence="2" type="ORF">PODLI_1B034964</name>
</gene>
<protein>
    <submittedName>
        <fullName evidence="2">Uncharacterized protein</fullName>
    </submittedName>
</protein>
<organism evidence="2 3">
    <name type="scientific">Podarcis lilfordi</name>
    <name type="common">Lilford's wall lizard</name>
    <dbReference type="NCBI Taxonomy" id="74358"/>
    <lineage>
        <taxon>Eukaryota</taxon>
        <taxon>Metazoa</taxon>
        <taxon>Chordata</taxon>
        <taxon>Craniata</taxon>
        <taxon>Vertebrata</taxon>
        <taxon>Euteleostomi</taxon>
        <taxon>Lepidosauria</taxon>
        <taxon>Squamata</taxon>
        <taxon>Bifurcata</taxon>
        <taxon>Unidentata</taxon>
        <taxon>Episquamata</taxon>
        <taxon>Laterata</taxon>
        <taxon>Lacertibaenia</taxon>
        <taxon>Lacertidae</taxon>
        <taxon>Podarcis</taxon>
    </lineage>
</organism>
<evidence type="ECO:0000313" key="3">
    <source>
        <dbReference type="Proteomes" id="UP001178461"/>
    </source>
</evidence>
<name>A0AA35KNT4_9SAUR</name>
<dbReference type="AlphaFoldDB" id="A0AA35KNT4"/>
<evidence type="ECO:0000313" key="2">
    <source>
        <dbReference type="EMBL" id="CAI5780674.1"/>
    </source>
</evidence>
<accession>A0AA35KNT4</accession>